<keyword evidence="4 7" id="KW-0235">DNA replication</keyword>
<comment type="function">
    <text evidence="7">Has a role in the initiation of DNA replication. Required at S-phase checkpoint.</text>
</comment>
<organism evidence="10 11">
    <name type="scientific">Brettanomyces naardenensis</name>
    <name type="common">Yeast</name>
    <dbReference type="NCBI Taxonomy" id="13370"/>
    <lineage>
        <taxon>Eukaryota</taxon>
        <taxon>Fungi</taxon>
        <taxon>Dikarya</taxon>
        <taxon>Ascomycota</taxon>
        <taxon>Saccharomycotina</taxon>
        <taxon>Pichiomycetes</taxon>
        <taxon>Pichiales</taxon>
        <taxon>Pichiaceae</taxon>
        <taxon>Brettanomyces</taxon>
    </lineage>
</organism>
<evidence type="ECO:0000256" key="2">
    <source>
        <dbReference type="ARBA" id="ARBA00007276"/>
    </source>
</evidence>
<feature type="region of interest" description="Disordered" evidence="9">
    <location>
        <begin position="427"/>
        <end position="491"/>
    </location>
</feature>
<dbReference type="AlphaFoldDB" id="A0A448YN75"/>
<evidence type="ECO:0000256" key="4">
    <source>
        <dbReference type="ARBA" id="ARBA00022705"/>
    </source>
</evidence>
<feature type="coiled-coil region" evidence="8">
    <location>
        <begin position="334"/>
        <end position="361"/>
    </location>
</feature>
<evidence type="ECO:0000256" key="1">
    <source>
        <dbReference type="ARBA" id="ARBA00004123"/>
    </source>
</evidence>
<evidence type="ECO:0000256" key="7">
    <source>
        <dbReference type="RuleBase" id="RU367067"/>
    </source>
</evidence>
<feature type="compositionally biased region" description="Acidic residues" evidence="9">
    <location>
        <begin position="436"/>
        <end position="451"/>
    </location>
</feature>
<keyword evidence="6 7" id="KW-0131">Cell cycle</keyword>
<dbReference type="GO" id="GO:0003688">
    <property type="term" value="F:DNA replication origin binding"/>
    <property type="evidence" value="ECO:0007669"/>
    <property type="project" value="TreeGrafter"/>
</dbReference>
<feature type="compositionally biased region" description="Basic and acidic residues" evidence="9">
    <location>
        <begin position="81"/>
        <end position="99"/>
    </location>
</feature>
<keyword evidence="8" id="KW-0175">Coiled coil</keyword>
<dbReference type="STRING" id="13370.A0A448YN75"/>
<evidence type="ECO:0000256" key="9">
    <source>
        <dbReference type="SAM" id="MobiDB-lite"/>
    </source>
</evidence>
<dbReference type="OrthoDB" id="3998093at2759"/>
<keyword evidence="11" id="KW-1185">Reference proteome</keyword>
<sequence>MSSTDQSKSRRKLETYICSLKVKIKTWERENNGKELSWDIIKAKDPKIAKKYKKYAKLKKLLKKADSGEIDLRDVFKKWSESHKNGRVPKKEGNNRRVDGIPATPTKQTRGGGHVRGTVKGSDDGRGEIDGENLDAVADSGAEAKAEDSTANASDDSYDDAAINGLGPTPQLDGRVLGIFDIQLRLQKSPDSDPSPSKRRVSSPRKEPPVTTANSNFPASMDFKTPTKIRIDPQFKTPQQGIGSARKRLQFAEQTPQYLRDVTEKVSILDYDGILSDLSDLSGIESESDEYSDDSVVEKVEDDTGSIFTSPATPNTQKLIEPSPIIRRHYEKSLYTISQELKGLQKNLELLREESGEAEVVENDVVEEIKEDVKPDYDPIAKYRKKVKTVKRTTRRVKMKTMGPEDVDDELAGVDLQKRMKLLGNENEGVKRKEEEVDVHEEEEEEEEEEVYERKMIRSPPSKKKKRNPLATNFVRLKINQHHGGRFRKRR</sequence>
<evidence type="ECO:0000256" key="6">
    <source>
        <dbReference type="ARBA" id="ARBA00023306"/>
    </source>
</evidence>
<dbReference type="Pfam" id="PF11719">
    <property type="entry name" value="Drc1-Sld2"/>
    <property type="match status" value="1"/>
</dbReference>
<keyword evidence="5 7" id="KW-0539">Nucleus</keyword>
<dbReference type="GO" id="GO:0031261">
    <property type="term" value="C:DNA replication preinitiation complex"/>
    <property type="evidence" value="ECO:0007669"/>
    <property type="project" value="TreeGrafter"/>
</dbReference>
<evidence type="ECO:0000256" key="5">
    <source>
        <dbReference type="ARBA" id="ARBA00023242"/>
    </source>
</evidence>
<dbReference type="GO" id="GO:1902977">
    <property type="term" value="P:mitotic DNA replication preinitiation complex assembly"/>
    <property type="evidence" value="ECO:0007669"/>
    <property type="project" value="TreeGrafter"/>
</dbReference>
<protein>
    <recommendedName>
        <fullName evidence="3 7">DNA replication regulator SLD2</fullName>
    </recommendedName>
</protein>
<reference evidence="10 11" key="1">
    <citation type="submission" date="2018-12" db="EMBL/GenBank/DDBJ databases">
        <authorList>
            <person name="Tiukova I."/>
            <person name="Dainat J."/>
        </authorList>
    </citation>
    <scope>NUCLEOTIDE SEQUENCE [LARGE SCALE GENOMIC DNA]</scope>
</reference>
<dbReference type="PANTHER" id="PTHR28124">
    <property type="entry name" value="DNA REPLICATION REGULATOR SLD2"/>
    <property type="match status" value="1"/>
</dbReference>
<name>A0A448YN75_BRENA</name>
<comment type="subcellular location">
    <subcellularLocation>
        <location evidence="1 7">Nucleus</location>
    </subcellularLocation>
</comment>
<accession>A0A448YN75</accession>
<evidence type="ECO:0000313" key="11">
    <source>
        <dbReference type="Proteomes" id="UP000290900"/>
    </source>
</evidence>
<evidence type="ECO:0000256" key="8">
    <source>
        <dbReference type="SAM" id="Coils"/>
    </source>
</evidence>
<evidence type="ECO:0000256" key="3">
    <source>
        <dbReference type="ARBA" id="ARBA00018363"/>
    </source>
</evidence>
<dbReference type="PANTHER" id="PTHR28124:SF1">
    <property type="entry name" value="DNA REPLICATION REGULATOR SLD2"/>
    <property type="match status" value="1"/>
</dbReference>
<comment type="similarity">
    <text evidence="2 7">Belongs to the SLD2 family.</text>
</comment>
<dbReference type="Proteomes" id="UP000290900">
    <property type="component" value="Unassembled WGS sequence"/>
</dbReference>
<feature type="compositionally biased region" description="Basic residues" evidence="9">
    <location>
        <begin position="479"/>
        <end position="491"/>
    </location>
</feature>
<proteinExistence type="inferred from homology"/>
<gene>
    <name evidence="10" type="ORF">BRENAR_LOCUS3039</name>
</gene>
<feature type="region of interest" description="Disordered" evidence="9">
    <location>
        <begin position="81"/>
        <end position="172"/>
    </location>
</feature>
<dbReference type="GO" id="GO:0003697">
    <property type="term" value="F:single-stranded DNA binding"/>
    <property type="evidence" value="ECO:0007669"/>
    <property type="project" value="TreeGrafter"/>
</dbReference>
<dbReference type="GO" id="GO:0000727">
    <property type="term" value="P:double-strand break repair via break-induced replication"/>
    <property type="evidence" value="ECO:0007669"/>
    <property type="project" value="TreeGrafter"/>
</dbReference>
<dbReference type="EMBL" id="CAACVR010000023">
    <property type="protein sequence ID" value="VEU22308.1"/>
    <property type="molecule type" value="Genomic_DNA"/>
</dbReference>
<feature type="region of interest" description="Disordered" evidence="9">
    <location>
        <begin position="187"/>
        <end position="223"/>
    </location>
</feature>
<dbReference type="InterPro" id="IPR021110">
    <property type="entry name" value="DNA_rep_checkpnt_protein"/>
</dbReference>
<evidence type="ECO:0000313" key="10">
    <source>
        <dbReference type="EMBL" id="VEU22308.1"/>
    </source>
</evidence>
<dbReference type="GO" id="GO:0006270">
    <property type="term" value="P:DNA replication initiation"/>
    <property type="evidence" value="ECO:0007669"/>
    <property type="project" value="UniProtKB-UniRule"/>
</dbReference>
<dbReference type="InParanoid" id="A0A448YN75"/>
<dbReference type="InterPro" id="IPR040203">
    <property type="entry name" value="Sld2"/>
</dbReference>